<feature type="transmembrane region" description="Helical" evidence="7">
    <location>
        <begin position="548"/>
        <end position="567"/>
    </location>
</feature>
<feature type="transmembrane region" description="Helical" evidence="7">
    <location>
        <begin position="516"/>
        <end position="536"/>
    </location>
</feature>
<dbReference type="Pfam" id="PF00753">
    <property type="entry name" value="Lactamase_B"/>
    <property type="match status" value="1"/>
</dbReference>
<evidence type="ECO:0000313" key="10">
    <source>
        <dbReference type="Proteomes" id="UP000630887"/>
    </source>
</evidence>
<reference evidence="9 10" key="1">
    <citation type="submission" date="2021-01" db="EMBL/GenBank/DDBJ databases">
        <title>Whole genome shotgun sequence of Catellatospora coxensis NBRC 107359.</title>
        <authorList>
            <person name="Komaki H."/>
            <person name="Tamura T."/>
        </authorList>
    </citation>
    <scope>NUCLEOTIDE SEQUENCE [LARGE SCALE GENOMIC DNA]</scope>
    <source>
        <strain evidence="9 10">NBRC 107359</strain>
    </source>
</reference>
<dbReference type="InterPro" id="IPR004477">
    <property type="entry name" value="ComEC_N"/>
</dbReference>
<protein>
    <submittedName>
        <fullName evidence="9">Competence protein ComEC</fullName>
    </submittedName>
</protein>
<feature type="domain" description="Metallo-beta-lactamase" evidence="8">
    <location>
        <begin position="610"/>
        <end position="803"/>
    </location>
</feature>
<dbReference type="InterPro" id="IPR036866">
    <property type="entry name" value="RibonucZ/Hydroxyglut_hydro"/>
</dbReference>
<proteinExistence type="predicted"/>
<dbReference type="InterPro" id="IPR035681">
    <property type="entry name" value="ComA-like_MBL"/>
</dbReference>
<dbReference type="CDD" id="cd07731">
    <property type="entry name" value="ComA-like_MBL-fold"/>
    <property type="match status" value="1"/>
</dbReference>
<feature type="transmembrane region" description="Helical" evidence="7">
    <location>
        <begin position="352"/>
        <end position="370"/>
    </location>
</feature>
<dbReference type="InterPro" id="IPR052159">
    <property type="entry name" value="Competence_DNA_uptake"/>
</dbReference>
<evidence type="ECO:0000256" key="7">
    <source>
        <dbReference type="SAM" id="Phobius"/>
    </source>
</evidence>
<keyword evidence="10" id="KW-1185">Reference proteome</keyword>
<dbReference type="RefSeq" id="WP_239167363.1">
    <property type="nucleotide sequence ID" value="NZ_BAAALC010000030.1"/>
</dbReference>
<evidence type="ECO:0000313" key="9">
    <source>
        <dbReference type="EMBL" id="GIG06147.1"/>
    </source>
</evidence>
<gene>
    <name evidence="9" type="primary">comE</name>
    <name evidence="9" type="ORF">Cco03nite_28470</name>
</gene>
<feature type="transmembrane region" description="Helical" evidence="7">
    <location>
        <begin position="457"/>
        <end position="482"/>
    </location>
</feature>
<evidence type="ECO:0000256" key="3">
    <source>
        <dbReference type="ARBA" id="ARBA00022692"/>
    </source>
</evidence>
<comment type="subcellular location">
    <subcellularLocation>
        <location evidence="1">Cell membrane</location>
        <topology evidence="1">Multi-pass membrane protein</topology>
    </subcellularLocation>
</comment>
<organism evidence="9 10">
    <name type="scientific">Catellatospora coxensis</name>
    <dbReference type="NCBI Taxonomy" id="310354"/>
    <lineage>
        <taxon>Bacteria</taxon>
        <taxon>Bacillati</taxon>
        <taxon>Actinomycetota</taxon>
        <taxon>Actinomycetes</taxon>
        <taxon>Micromonosporales</taxon>
        <taxon>Micromonosporaceae</taxon>
        <taxon>Catellatospora</taxon>
    </lineage>
</organism>
<keyword evidence="5 7" id="KW-0472">Membrane</keyword>
<dbReference type="Proteomes" id="UP000630887">
    <property type="component" value="Unassembled WGS sequence"/>
</dbReference>
<dbReference type="NCBIfam" id="TIGR00360">
    <property type="entry name" value="ComEC_N-term"/>
    <property type="match status" value="1"/>
</dbReference>
<feature type="region of interest" description="Disordered" evidence="6">
    <location>
        <begin position="85"/>
        <end position="116"/>
    </location>
</feature>
<evidence type="ECO:0000259" key="8">
    <source>
        <dbReference type="SMART" id="SM00849"/>
    </source>
</evidence>
<feature type="compositionally biased region" description="Basic and acidic residues" evidence="6">
    <location>
        <begin position="90"/>
        <end position="104"/>
    </location>
</feature>
<feature type="transmembrane region" description="Helical" evidence="7">
    <location>
        <begin position="488"/>
        <end position="509"/>
    </location>
</feature>
<feature type="transmembrane region" description="Helical" evidence="7">
    <location>
        <begin position="574"/>
        <end position="596"/>
    </location>
</feature>
<evidence type="ECO:0000256" key="5">
    <source>
        <dbReference type="ARBA" id="ARBA00023136"/>
    </source>
</evidence>
<feature type="transmembrane region" description="Helical" evidence="7">
    <location>
        <begin position="327"/>
        <end position="346"/>
    </location>
</feature>
<dbReference type="PANTHER" id="PTHR30619:SF1">
    <property type="entry name" value="RECOMBINATION PROTEIN 2"/>
    <property type="match status" value="1"/>
</dbReference>
<comment type="caution">
    <text evidence="9">The sequence shown here is derived from an EMBL/GenBank/DDBJ whole genome shotgun (WGS) entry which is preliminary data.</text>
</comment>
<dbReference type="EMBL" id="BONI01000020">
    <property type="protein sequence ID" value="GIG06147.1"/>
    <property type="molecule type" value="Genomic_DNA"/>
</dbReference>
<evidence type="ECO:0000256" key="6">
    <source>
        <dbReference type="SAM" id="MobiDB-lite"/>
    </source>
</evidence>
<feature type="transmembrane region" description="Helical" evidence="7">
    <location>
        <begin position="417"/>
        <end position="436"/>
    </location>
</feature>
<feature type="transmembrane region" description="Helical" evidence="7">
    <location>
        <begin position="27"/>
        <end position="57"/>
    </location>
</feature>
<evidence type="ECO:0000256" key="2">
    <source>
        <dbReference type="ARBA" id="ARBA00022475"/>
    </source>
</evidence>
<dbReference type="AlphaFoldDB" id="A0A8J3KND2"/>
<evidence type="ECO:0000256" key="1">
    <source>
        <dbReference type="ARBA" id="ARBA00004651"/>
    </source>
</evidence>
<dbReference type="SMART" id="SM00849">
    <property type="entry name" value="Lactamase_B"/>
    <property type="match status" value="1"/>
</dbReference>
<dbReference type="PANTHER" id="PTHR30619">
    <property type="entry name" value="DNA INTERNALIZATION/COMPETENCE PROTEIN COMEC/REC2"/>
    <property type="match status" value="1"/>
</dbReference>
<dbReference type="GO" id="GO:0005886">
    <property type="term" value="C:plasma membrane"/>
    <property type="evidence" value="ECO:0007669"/>
    <property type="project" value="UniProtKB-SubCell"/>
</dbReference>
<keyword evidence="2" id="KW-1003">Cell membrane</keyword>
<dbReference type="Gene3D" id="3.60.15.10">
    <property type="entry name" value="Ribonuclease Z/Hydroxyacylglutathione hydrolase-like"/>
    <property type="match status" value="1"/>
</dbReference>
<dbReference type="Pfam" id="PF03772">
    <property type="entry name" value="Competence"/>
    <property type="match status" value="1"/>
</dbReference>
<dbReference type="SUPFAM" id="SSF56281">
    <property type="entry name" value="Metallo-hydrolase/oxidoreductase"/>
    <property type="match status" value="1"/>
</dbReference>
<keyword evidence="4 7" id="KW-1133">Transmembrane helix</keyword>
<sequence length="853" mass="87368">MERPTGPVHRPLDGPDLRLAPFALGCWAASLAGLFTGLAFTLALGAAGAVGATLVAVRRTGLGRAARASDRWPWVPSAVRRSAARMRCRRPSEPDNRCAARQSDRQPSPQRSGGRHGVWTAWRRVLLPVRRGDREAKPGTWRWIVAGAFLGVLCGAAATGARLAARDAEEIAALVDRRTSVTVTLVVRDDPRRSPGIVGRPATWVVAADLEQAGDLRTDVGLLVLASGDGWAGLLPGQRVRVPGRFGPSRGGDLRAAVLSTERPPELLGEASWAQRAAGGLRSGLQRACAPLDAATGGLLPGLVVGDTSRLDPAVEQSFRDTGMTHLTAVSGSNVAIVTGAVLLLARRTRAGPRLTAVVCAVSVVGFVILARPSPSVLRAAVMGGIALLALASGRSRAALPALSAGAAVLLMADPELAADAGFALSVLATAGLLLLAPPMRDALRRRGMPGGAAEALAVPAAAQVACAPVVAGISGTLSLVAVPANLVAVPAIAPATVTGVAAALLSPVWPGGAEFAAWLGSWPAWWLVTVARVGAQVPAGVLPWPGGPPGALLLAGLTVLLMVGFRRPAVRRLAAVVALAGVLGALPVRVLTGGWPPDGWLVVACDVGQGDATVLNAGGGAAVVVDAGPKPRDVDRCLRELDVDEVPLLLISHFHVDHIGGLDGVLAGRRVGALVTTPWPEPATGREAVTRAAAAHRVPVSDAPEPGGWTVGDVRLEVLPAPPERGTRSDPNNNSLMLVATVRGVRVLLTGDAETERQHALLAAGVDVSAAVLKVAHHGSAFQEPSFLDAVAPRIALVSVGEGNDYGHPSGSVLARLSGRGALVQRTDVSGDLAVVLDAGKLSVVLPTRPLE</sequence>
<evidence type="ECO:0000256" key="4">
    <source>
        <dbReference type="ARBA" id="ARBA00022989"/>
    </source>
</evidence>
<keyword evidence="3 7" id="KW-0812">Transmembrane</keyword>
<dbReference type="InterPro" id="IPR001279">
    <property type="entry name" value="Metallo-B-lactamas"/>
</dbReference>
<name>A0A8J3KND2_9ACTN</name>
<accession>A0A8J3KND2</accession>